<feature type="chain" id="PRO_5043912147" evidence="2">
    <location>
        <begin position="21"/>
        <end position="180"/>
    </location>
</feature>
<feature type="region of interest" description="Disordered" evidence="1">
    <location>
        <begin position="59"/>
        <end position="180"/>
    </location>
</feature>
<protein>
    <submittedName>
        <fullName evidence="3">Uncharacterized protein</fullName>
    </submittedName>
</protein>
<name>A0AAW1DAY0_9HEMI</name>
<feature type="compositionally biased region" description="Polar residues" evidence="1">
    <location>
        <begin position="160"/>
        <end position="180"/>
    </location>
</feature>
<evidence type="ECO:0000256" key="1">
    <source>
        <dbReference type="SAM" id="MobiDB-lite"/>
    </source>
</evidence>
<gene>
    <name evidence="3" type="ORF">O3M35_009709</name>
</gene>
<feature type="compositionally biased region" description="Low complexity" evidence="1">
    <location>
        <begin position="109"/>
        <end position="118"/>
    </location>
</feature>
<comment type="caution">
    <text evidence="3">The sequence shown here is derived from an EMBL/GenBank/DDBJ whole genome shotgun (WGS) entry which is preliminary data.</text>
</comment>
<dbReference type="Proteomes" id="UP001461498">
    <property type="component" value="Unassembled WGS sequence"/>
</dbReference>
<dbReference type="EMBL" id="JAPXFL010000006">
    <property type="protein sequence ID" value="KAK9505719.1"/>
    <property type="molecule type" value="Genomic_DNA"/>
</dbReference>
<evidence type="ECO:0000313" key="3">
    <source>
        <dbReference type="EMBL" id="KAK9505719.1"/>
    </source>
</evidence>
<feature type="compositionally biased region" description="Basic and acidic residues" evidence="1">
    <location>
        <begin position="137"/>
        <end position="159"/>
    </location>
</feature>
<reference evidence="3 4" key="1">
    <citation type="submission" date="2022-12" db="EMBL/GenBank/DDBJ databases">
        <title>Chromosome-level genome assembly of true bugs.</title>
        <authorList>
            <person name="Ma L."/>
            <person name="Li H."/>
        </authorList>
    </citation>
    <scope>NUCLEOTIDE SEQUENCE [LARGE SCALE GENOMIC DNA]</scope>
    <source>
        <strain evidence="3">Lab_2022b</strain>
    </source>
</reference>
<accession>A0AAW1DAY0</accession>
<sequence length="180" mass="20386">MNFIKLLPILFLGLPDSGTSKPLEPQLLPSVPGYVPVYIQTGNVPPDVEALYQARKVAELDQTGSESEHKEVKIKDDNMKKEETLEVVKQEEKEPEKPNQEEKTKEDVQQQQQEPQPEVQKEEGETKPPKNNATNSSEEKPSEENKSSESKDDNQKENGRNSGSVIRKVNQYQVNESQDE</sequence>
<keyword evidence="4" id="KW-1185">Reference proteome</keyword>
<feature type="compositionally biased region" description="Basic and acidic residues" evidence="1">
    <location>
        <begin position="66"/>
        <end position="108"/>
    </location>
</feature>
<dbReference type="AlphaFoldDB" id="A0AAW1DAY0"/>
<feature type="signal peptide" evidence="2">
    <location>
        <begin position="1"/>
        <end position="20"/>
    </location>
</feature>
<evidence type="ECO:0000313" key="4">
    <source>
        <dbReference type="Proteomes" id="UP001461498"/>
    </source>
</evidence>
<feature type="compositionally biased region" description="Basic and acidic residues" evidence="1">
    <location>
        <begin position="119"/>
        <end position="128"/>
    </location>
</feature>
<organism evidence="3 4">
    <name type="scientific">Rhynocoris fuscipes</name>
    <dbReference type="NCBI Taxonomy" id="488301"/>
    <lineage>
        <taxon>Eukaryota</taxon>
        <taxon>Metazoa</taxon>
        <taxon>Ecdysozoa</taxon>
        <taxon>Arthropoda</taxon>
        <taxon>Hexapoda</taxon>
        <taxon>Insecta</taxon>
        <taxon>Pterygota</taxon>
        <taxon>Neoptera</taxon>
        <taxon>Paraneoptera</taxon>
        <taxon>Hemiptera</taxon>
        <taxon>Heteroptera</taxon>
        <taxon>Panheteroptera</taxon>
        <taxon>Cimicomorpha</taxon>
        <taxon>Reduviidae</taxon>
        <taxon>Harpactorinae</taxon>
        <taxon>Harpactorini</taxon>
        <taxon>Rhynocoris</taxon>
    </lineage>
</organism>
<keyword evidence="2" id="KW-0732">Signal</keyword>
<proteinExistence type="predicted"/>
<evidence type="ECO:0000256" key="2">
    <source>
        <dbReference type="SAM" id="SignalP"/>
    </source>
</evidence>